<dbReference type="Pfam" id="PF02630">
    <property type="entry name" value="SCO1-SenC"/>
    <property type="match status" value="1"/>
</dbReference>
<dbReference type="PROSITE" id="PS51352">
    <property type="entry name" value="THIOREDOXIN_2"/>
    <property type="match status" value="1"/>
</dbReference>
<evidence type="ECO:0000259" key="3">
    <source>
        <dbReference type="PROSITE" id="PS51352"/>
    </source>
</evidence>
<dbReference type="EMBL" id="JAUJEB010000001">
    <property type="protein sequence ID" value="MDN5212510.1"/>
    <property type="molecule type" value="Genomic_DNA"/>
</dbReference>
<organism evidence="4 5">
    <name type="scientific">Agaribacillus aureus</name>
    <dbReference type="NCBI Taxonomy" id="3051825"/>
    <lineage>
        <taxon>Bacteria</taxon>
        <taxon>Pseudomonadati</taxon>
        <taxon>Bacteroidota</taxon>
        <taxon>Cytophagia</taxon>
        <taxon>Cytophagales</taxon>
        <taxon>Splendidivirgaceae</taxon>
        <taxon>Agaribacillus</taxon>
    </lineage>
</organism>
<accession>A0ABT8L6T7</accession>
<evidence type="ECO:0000313" key="5">
    <source>
        <dbReference type="Proteomes" id="UP001172083"/>
    </source>
</evidence>
<sequence length="219" mass="25013">MKRYNLIFLAIISLSILVSCDLKEESKSLPILGHMNLVDRVKDGKKVIDTVYHTIPDFSFIDQDSNSVTHRTFDDKIYVADFFFTSCPDICPAMTTQMLRVYEKFRDNPGFALLSHTIDPKRDSVTVLKDYSERIGVEESGKWFFVTGQKEDIYDIGLNGYMVTADESPDAPGGYIHSGAFILVDKERRIRGVYDGTKEEKVDLLMEDIPKLMAEYQKP</sequence>
<dbReference type="SUPFAM" id="SSF52833">
    <property type="entry name" value="Thioredoxin-like"/>
    <property type="match status" value="1"/>
</dbReference>
<protein>
    <submittedName>
        <fullName evidence="4">SCO family protein</fullName>
    </submittedName>
</protein>
<dbReference type="InterPro" id="IPR013766">
    <property type="entry name" value="Thioredoxin_domain"/>
</dbReference>
<dbReference type="Proteomes" id="UP001172083">
    <property type="component" value="Unassembled WGS sequence"/>
</dbReference>
<dbReference type="RefSeq" id="WP_346757828.1">
    <property type="nucleotide sequence ID" value="NZ_JAUJEB010000001.1"/>
</dbReference>
<dbReference type="CDD" id="cd02968">
    <property type="entry name" value="SCO"/>
    <property type="match status" value="1"/>
</dbReference>
<evidence type="ECO:0000256" key="2">
    <source>
        <dbReference type="ARBA" id="ARBA00023008"/>
    </source>
</evidence>
<dbReference type="PANTHER" id="PTHR12151">
    <property type="entry name" value="ELECTRON TRANSPORT PROTIN SCO1/SENC FAMILY MEMBER"/>
    <property type="match status" value="1"/>
</dbReference>
<evidence type="ECO:0000313" key="4">
    <source>
        <dbReference type="EMBL" id="MDN5212510.1"/>
    </source>
</evidence>
<feature type="domain" description="Thioredoxin" evidence="3">
    <location>
        <begin position="49"/>
        <end position="214"/>
    </location>
</feature>
<dbReference type="PANTHER" id="PTHR12151:SF25">
    <property type="entry name" value="LINALOOL DEHYDRATASE_ISOMERASE DOMAIN-CONTAINING PROTEIN"/>
    <property type="match status" value="1"/>
</dbReference>
<dbReference type="Gene3D" id="3.40.30.10">
    <property type="entry name" value="Glutaredoxin"/>
    <property type="match status" value="1"/>
</dbReference>
<proteinExistence type="inferred from homology"/>
<reference evidence="4" key="1">
    <citation type="submission" date="2023-06" db="EMBL/GenBank/DDBJ databases">
        <title>Genomic of Agaribacillus aureum.</title>
        <authorList>
            <person name="Wang G."/>
        </authorList>
    </citation>
    <scope>NUCLEOTIDE SEQUENCE</scope>
    <source>
        <strain evidence="4">BMA12</strain>
    </source>
</reference>
<evidence type="ECO:0000256" key="1">
    <source>
        <dbReference type="ARBA" id="ARBA00010996"/>
    </source>
</evidence>
<comment type="caution">
    <text evidence="4">The sequence shown here is derived from an EMBL/GenBank/DDBJ whole genome shotgun (WGS) entry which is preliminary data.</text>
</comment>
<keyword evidence="5" id="KW-1185">Reference proteome</keyword>
<dbReference type="InterPro" id="IPR036249">
    <property type="entry name" value="Thioredoxin-like_sf"/>
</dbReference>
<keyword evidence="2" id="KW-0186">Copper</keyword>
<name>A0ABT8L6T7_9BACT</name>
<gene>
    <name evidence="4" type="ORF">QQ020_10660</name>
</gene>
<dbReference type="PROSITE" id="PS51257">
    <property type="entry name" value="PROKAR_LIPOPROTEIN"/>
    <property type="match status" value="1"/>
</dbReference>
<comment type="similarity">
    <text evidence="1">Belongs to the SCO1/2 family.</text>
</comment>
<dbReference type="InterPro" id="IPR003782">
    <property type="entry name" value="SCO1/SenC"/>
</dbReference>